<feature type="region of interest" description="Disordered" evidence="2">
    <location>
        <begin position="1836"/>
        <end position="2012"/>
    </location>
</feature>
<gene>
    <name evidence="3" type="primary">RvY_13815-1</name>
    <name evidence="3" type="synonym">RvY_13815.1</name>
    <name evidence="3" type="ORF">RvY_13815</name>
</gene>
<dbReference type="EMBL" id="BDGG01000009">
    <property type="protein sequence ID" value="GAV03386.1"/>
    <property type="molecule type" value="Genomic_DNA"/>
</dbReference>
<feature type="region of interest" description="Disordered" evidence="2">
    <location>
        <begin position="811"/>
        <end position="836"/>
    </location>
</feature>
<protein>
    <submittedName>
        <fullName evidence="3">Uncharacterized protein</fullName>
    </submittedName>
</protein>
<dbReference type="SUPFAM" id="SSF58100">
    <property type="entry name" value="Bacterial hemolysins"/>
    <property type="match status" value="1"/>
</dbReference>
<feature type="region of interest" description="Disordered" evidence="2">
    <location>
        <begin position="986"/>
        <end position="1008"/>
    </location>
</feature>
<feature type="compositionally biased region" description="Polar residues" evidence="2">
    <location>
        <begin position="148"/>
        <end position="164"/>
    </location>
</feature>
<feature type="compositionally biased region" description="Polar residues" evidence="2">
    <location>
        <begin position="1435"/>
        <end position="1444"/>
    </location>
</feature>
<feature type="region of interest" description="Disordered" evidence="2">
    <location>
        <begin position="58"/>
        <end position="240"/>
    </location>
</feature>
<keyword evidence="4" id="KW-1185">Reference proteome</keyword>
<dbReference type="STRING" id="947166.A0A1D1VRC2"/>
<dbReference type="Proteomes" id="UP000186922">
    <property type="component" value="Unassembled WGS sequence"/>
</dbReference>
<dbReference type="OrthoDB" id="6433833at2759"/>
<feature type="region of interest" description="Disordered" evidence="2">
    <location>
        <begin position="289"/>
        <end position="314"/>
    </location>
</feature>
<feature type="compositionally biased region" description="Basic residues" evidence="2">
    <location>
        <begin position="1653"/>
        <end position="1666"/>
    </location>
</feature>
<feature type="region of interest" description="Disordered" evidence="2">
    <location>
        <begin position="1"/>
        <end position="35"/>
    </location>
</feature>
<evidence type="ECO:0000256" key="1">
    <source>
        <dbReference type="SAM" id="Coils"/>
    </source>
</evidence>
<accession>A0A1D1VRC2</accession>
<dbReference type="Gene3D" id="1.10.287.1490">
    <property type="match status" value="1"/>
</dbReference>
<evidence type="ECO:0000256" key="2">
    <source>
        <dbReference type="SAM" id="MobiDB-lite"/>
    </source>
</evidence>
<keyword evidence="1" id="KW-0175">Coiled coil</keyword>
<feature type="compositionally biased region" description="Basic and acidic residues" evidence="2">
    <location>
        <begin position="1974"/>
        <end position="1988"/>
    </location>
</feature>
<comment type="caution">
    <text evidence="3">The sequence shown here is derived from an EMBL/GenBank/DDBJ whole genome shotgun (WGS) entry which is preliminary data.</text>
</comment>
<feature type="compositionally biased region" description="Polar residues" evidence="2">
    <location>
        <begin position="203"/>
        <end position="240"/>
    </location>
</feature>
<evidence type="ECO:0000313" key="4">
    <source>
        <dbReference type="Proteomes" id="UP000186922"/>
    </source>
</evidence>
<dbReference type="InterPro" id="IPR049885">
    <property type="entry name" value="MTCL1-3"/>
</dbReference>
<feature type="compositionally biased region" description="Low complexity" evidence="2">
    <location>
        <begin position="14"/>
        <end position="30"/>
    </location>
</feature>
<feature type="compositionally biased region" description="Basic and acidic residues" evidence="2">
    <location>
        <begin position="1999"/>
        <end position="2012"/>
    </location>
</feature>
<organism evidence="3 4">
    <name type="scientific">Ramazzottius varieornatus</name>
    <name type="common">Water bear</name>
    <name type="synonym">Tardigrade</name>
    <dbReference type="NCBI Taxonomy" id="947166"/>
    <lineage>
        <taxon>Eukaryota</taxon>
        <taxon>Metazoa</taxon>
        <taxon>Ecdysozoa</taxon>
        <taxon>Tardigrada</taxon>
        <taxon>Eutardigrada</taxon>
        <taxon>Parachela</taxon>
        <taxon>Hypsibioidea</taxon>
        <taxon>Ramazzottiidae</taxon>
        <taxon>Ramazzottius</taxon>
    </lineage>
</organism>
<feature type="region of interest" description="Disordered" evidence="2">
    <location>
        <begin position="1431"/>
        <end position="1460"/>
    </location>
</feature>
<feature type="compositionally biased region" description="Low complexity" evidence="2">
    <location>
        <begin position="1902"/>
        <end position="1927"/>
    </location>
</feature>
<dbReference type="PANTHER" id="PTHR15742:SF5">
    <property type="entry name" value="GIRDIN"/>
    <property type="match status" value="1"/>
</dbReference>
<feature type="region of interest" description="Disordered" evidence="2">
    <location>
        <begin position="540"/>
        <end position="566"/>
    </location>
</feature>
<dbReference type="PANTHER" id="PTHR15742">
    <property type="entry name" value="GIRDIN"/>
    <property type="match status" value="1"/>
</dbReference>
<name>A0A1D1VRC2_RAMVA</name>
<feature type="compositionally biased region" description="Basic and acidic residues" evidence="2">
    <location>
        <begin position="1598"/>
        <end position="1607"/>
    </location>
</feature>
<sequence length="2012" mass="226633">MSKGNAAFTGLKTSQSQAAAVSPPSASDPSGKLLNETVCSGFEGQVFRKNRCKKCLRDKAEHGHPQPAGPSTKPSDFPGQVAQASTNPVGDAPTKIQPPSTAVTNVPGILKTPPITGKPPPSASPSSSTKRPIVNQPIKAGKMEEQSRPNTTLQTITLSKTSPQIRRASSSGGEPGPRRGPPQDPNRRFSAMEEEEEERQMRTPLSGSLLSMRTAHSSTSNSDLQSMHTATSGSMTSLNSDTTYISSREHYQETVDELQATIDSLTEQLDGRGQTIEQLEREVEELREALKTPLSSGSAAGGTGTSKKRDELQTAQKRIRELEKEVAELDKVRRVYLMDLEQMRECIDEINDPDEASATLVERVRDMAHKLQSAEMMCEDLLDENQDLKKELRSLEAEMDELHDNFRQDQAMEFQTIQKELEQTMKNCRILQFKLRKAERKCDEVEADKAMYEIKLRQMTCVSASSGPADNAQLREVLHELQQTKDVNKRLQEEIEHIEEERNTVKSSYDNVARACFDLEQQKETLRLQAERLQIEVNSLKPSSSRSLDNGRQNASSAGANAPLGKTNYDVNQLLRDLYDSVERETDLRDQLGFSEEESKRLRKQVTDLEHENESLQHQLKKLSSARHSGDFSKAGEAVDSMRSNEELKMQLDITEHEISTLKRRLSEAEQANESLSAEIKSLQVAHDEMKEARDRMCAVLQEPESTGPGRPRSYYEQKIKLLEAETNDLRKKLVDKERQLERLSSEMEVAKRKGGQLNRSKSLDDYQLVDLRRQLQMAEQEIVLLRQKVQALESDNDKLSADYKRLQFKAGSKRPSTEELDVSRAPSRGRSTDEVGQDDLATLRSEGALLKNAGKSAQTLLDETASLKKQNEDLLRHATLAKEAYEKAHSKVNIRKDVATRQELKSRIDELEKDFQNATIVVEQERATSKRLLAEVEELRSNMQGQVPNLPISDEVKEARLKLYAAEQQLETLRTEIRDLQENLMEEKRKSRISESDSETRERKDTELRNLKQELSKQRHLVEELTAKDNLSTRQLAEWQKKYLSLKEAYKSDTDAWQKELSDFEQELEKEKSSRASDVTKSTDKEVQSLKHKLGSYEDQIQNLIEAGRIKEKETKEKISKLERELEEIKKHHDEVSAKLEQQGQELSTEKWKAKVEKDRLESKIATMAKERDDHLESCKKETAKLKTELENVKKARADLETELEKLKQETKSAVSTYGKGGLSAYERAKAADQIKEEVEKLHKQNYELQRQLLEAKRVGEEATEQINRNDRKLNGEKEELSRKMRQDDKIHKAEISAITMRFENKQKLLEDETKSLNTNLRQVRKERETLQERLDSTVQELHNVRDEYLDTQSKLDSTANAFATLKNSREGIDKQLEELQSRVAKLDQERNEVKAKAAKEKSTYELKISDLQDKLAQYEGQQVKMSAYALRTRNLSPTSTPRSRGGAAGDSDLSGASDGRERIEVLEKALKRSEKDISEARAQVTAVKLDKERETDLLRAKIRELQDKMKPMTDAHDNLKLQYDIMRTECEIIRIERDDLAERLAEDESCQIKERGKIDQILAEIQRLKDVAPLFSSEEDVSPAPAPKVPTQTAAGRDRAARARERDKFYDEKSATLAVTDHKKYKGKKSADLQKAIDNITKVSEDIKAERRSRRPILPHKRSHSASLAEPGPSQNAVIRRFPSVDAEDVETTVVTLPAPTPLRSIPKVNYPARNPRFPSIPPSFLVTPPSVMREHDRSLRRLPAPDLSASVGAVSEECFRDPGGSWDSIDSDSSLQSWNYPLIRDALPVKDARFVSLPNLPQKVDSATSTEDRPKRTIMDAALAKKKKILARLHSNHSSQESLKERVEISSSDGSSGFFERLSHPTMATQTSRTPSPSPQPSVHMMPLSTPSPKPTAAPSPLAEAATSARTVVAPAVPTAAATTQKEVEKATTPSTSAPPAPSELTNRKKEVGGSAPSSSKEPPASTSKDPVGKLKLKEKDEPATKKPLINTWRKPISDLAKKFENKGK</sequence>
<evidence type="ECO:0000313" key="3">
    <source>
        <dbReference type="EMBL" id="GAV03386.1"/>
    </source>
</evidence>
<feature type="compositionally biased region" description="Low complexity" evidence="2">
    <location>
        <begin position="1958"/>
        <end position="1972"/>
    </location>
</feature>
<feature type="coiled-coil region" evidence="1">
    <location>
        <begin position="364"/>
        <end position="536"/>
    </location>
</feature>
<proteinExistence type="predicted"/>
<feature type="region of interest" description="Disordered" evidence="2">
    <location>
        <begin position="1578"/>
        <end position="1607"/>
    </location>
</feature>
<feature type="coiled-coil region" evidence="1">
    <location>
        <begin position="1308"/>
        <end position="1423"/>
    </location>
</feature>
<feature type="compositionally biased region" description="Polar residues" evidence="2">
    <location>
        <begin position="540"/>
        <end position="559"/>
    </location>
</feature>
<feature type="coiled-coil region" evidence="1">
    <location>
        <begin position="592"/>
        <end position="810"/>
    </location>
</feature>
<reference evidence="3 4" key="1">
    <citation type="journal article" date="2016" name="Nat. Commun.">
        <title>Extremotolerant tardigrade genome and improved radiotolerance of human cultured cells by tardigrade-unique protein.</title>
        <authorList>
            <person name="Hashimoto T."/>
            <person name="Horikawa D.D."/>
            <person name="Saito Y."/>
            <person name="Kuwahara H."/>
            <person name="Kozuka-Hata H."/>
            <person name="Shin-I T."/>
            <person name="Minakuchi Y."/>
            <person name="Ohishi K."/>
            <person name="Motoyama A."/>
            <person name="Aizu T."/>
            <person name="Enomoto A."/>
            <person name="Kondo K."/>
            <person name="Tanaka S."/>
            <person name="Hara Y."/>
            <person name="Koshikawa S."/>
            <person name="Sagara H."/>
            <person name="Miura T."/>
            <person name="Yokobori S."/>
            <person name="Miyagawa K."/>
            <person name="Suzuki Y."/>
            <person name="Kubo T."/>
            <person name="Oyama M."/>
            <person name="Kohara Y."/>
            <person name="Fujiyama A."/>
            <person name="Arakawa K."/>
            <person name="Katayama T."/>
            <person name="Toyoda A."/>
            <person name="Kunieda T."/>
        </authorList>
    </citation>
    <scope>NUCLEOTIDE SEQUENCE [LARGE SCALE GENOMIC DNA]</scope>
    <source>
        <strain evidence="3 4">YOKOZUNA-1</strain>
    </source>
</reference>
<feature type="region of interest" description="Disordered" evidence="2">
    <location>
        <begin position="1649"/>
        <end position="1675"/>
    </location>
</feature>
<dbReference type="Gene3D" id="1.20.1170.10">
    <property type="match status" value="1"/>
</dbReference>